<reference evidence="1" key="1">
    <citation type="journal article" date="2016" name="Nat. Genet.">
        <title>A high-quality carrot genome assembly provides new insights into carotenoid accumulation and asterid genome evolution.</title>
        <authorList>
            <person name="Iorizzo M."/>
            <person name="Ellison S."/>
            <person name="Senalik D."/>
            <person name="Zeng P."/>
            <person name="Satapoomin P."/>
            <person name="Huang J."/>
            <person name="Bowman M."/>
            <person name="Iovene M."/>
            <person name="Sanseverino W."/>
            <person name="Cavagnaro P."/>
            <person name="Yildiz M."/>
            <person name="Macko-Podgorni A."/>
            <person name="Moranska E."/>
            <person name="Grzebelus E."/>
            <person name="Grzebelus D."/>
            <person name="Ashrafi H."/>
            <person name="Zheng Z."/>
            <person name="Cheng S."/>
            <person name="Spooner D."/>
            <person name="Van Deynze A."/>
            <person name="Simon P."/>
        </authorList>
    </citation>
    <scope>NUCLEOTIDE SEQUENCE [LARGE SCALE GENOMIC DNA]</scope>
    <source>
        <tissue evidence="1">Leaf</tissue>
    </source>
</reference>
<proteinExistence type="predicted"/>
<accession>A0A166DTG3</accession>
<comment type="caution">
    <text evidence="1">The sequence shown here is derived from an EMBL/GenBank/DDBJ whole genome shotgun (WGS) entry which is preliminary data.</text>
</comment>
<gene>
    <name evidence="1" type="ORF">DCAR_006493</name>
</gene>
<sequence>MWKAAIHLFWHPISHKKYSGFGHQVMIYTASTELPDWISPNNLGSKVSIDLPSHVSQNFLAIILCFKRDLDNKSYKIDYSIENTTSGAIWSHSHYSLDSKESWMVLVPRSICPVENGNNIIELRATNADILGYHLLHSTTVTVEDESSCPTKRLIHLESDENSCPSKRLKHSESEN</sequence>
<dbReference type="EMBL" id="LNRQ01000002">
    <property type="protein sequence ID" value="KZN05656.1"/>
    <property type="molecule type" value="Genomic_DNA"/>
</dbReference>
<name>A0A166DTG3_DAUCS</name>
<dbReference type="Gramene" id="KZN05656">
    <property type="protein sequence ID" value="KZN05656"/>
    <property type="gene ID" value="DCAR_006493"/>
</dbReference>
<evidence type="ECO:0000313" key="1">
    <source>
        <dbReference type="EMBL" id="KZN05656.1"/>
    </source>
</evidence>
<dbReference type="AlphaFoldDB" id="A0A166DTG3"/>
<protein>
    <submittedName>
        <fullName evidence="1">Uncharacterized protein</fullName>
    </submittedName>
</protein>
<organism evidence="1">
    <name type="scientific">Daucus carota subsp. sativus</name>
    <name type="common">Carrot</name>
    <dbReference type="NCBI Taxonomy" id="79200"/>
    <lineage>
        <taxon>Eukaryota</taxon>
        <taxon>Viridiplantae</taxon>
        <taxon>Streptophyta</taxon>
        <taxon>Embryophyta</taxon>
        <taxon>Tracheophyta</taxon>
        <taxon>Spermatophyta</taxon>
        <taxon>Magnoliopsida</taxon>
        <taxon>eudicotyledons</taxon>
        <taxon>Gunneridae</taxon>
        <taxon>Pentapetalae</taxon>
        <taxon>asterids</taxon>
        <taxon>campanulids</taxon>
        <taxon>Apiales</taxon>
        <taxon>Apiaceae</taxon>
        <taxon>Apioideae</taxon>
        <taxon>Scandiceae</taxon>
        <taxon>Daucinae</taxon>
        <taxon>Daucus</taxon>
        <taxon>Daucus sect. Daucus</taxon>
    </lineage>
</organism>